<gene>
    <name evidence="7" type="ORF">CALMAC_LOCUS4860</name>
</gene>
<protein>
    <recommendedName>
        <fullName evidence="6">Cytochrome b5 heme-binding domain-containing protein</fullName>
    </recommendedName>
</protein>
<evidence type="ECO:0000256" key="3">
    <source>
        <dbReference type="ARBA" id="ARBA00023004"/>
    </source>
</evidence>
<dbReference type="InterPro" id="IPR001199">
    <property type="entry name" value="Cyt_B5-like_heme/steroid-bd"/>
</dbReference>
<dbReference type="InterPro" id="IPR050668">
    <property type="entry name" value="Cytochrome_b5"/>
</dbReference>
<evidence type="ECO:0000259" key="6">
    <source>
        <dbReference type="PROSITE" id="PS50255"/>
    </source>
</evidence>
<keyword evidence="8" id="KW-1185">Reference proteome</keyword>
<dbReference type="Pfam" id="PF00173">
    <property type="entry name" value="Cyt-b5"/>
    <property type="match status" value="1"/>
</dbReference>
<dbReference type="PANTHER" id="PTHR19359">
    <property type="entry name" value="CYTOCHROME B5"/>
    <property type="match status" value="1"/>
</dbReference>
<dbReference type="EMBL" id="CAACVG010006658">
    <property type="protein sequence ID" value="VEN40826.1"/>
    <property type="molecule type" value="Genomic_DNA"/>
</dbReference>
<name>A0A653BZU2_CALMS</name>
<dbReference type="Proteomes" id="UP000410492">
    <property type="component" value="Unassembled WGS sequence"/>
</dbReference>
<proteinExistence type="inferred from homology"/>
<evidence type="ECO:0000256" key="4">
    <source>
        <dbReference type="ARBA" id="ARBA00038168"/>
    </source>
</evidence>
<evidence type="ECO:0000256" key="2">
    <source>
        <dbReference type="ARBA" id="ARBA00022723"/>
    </source>
</evidence>
<dbReference type="SMART" id="SM01117">
    <property type="entry name" value="Cyt-b5"/>
    <property type="match status" value="1"/>
</dbReference>
<comment type="similarity">
    <text evidence="4">Belongs to the cytochrome b5 family.</text>
</comment>
<sequence>MVQDVATVARYTIEEVAKHNGKIEKTHPGGRDMLEEVAGKDATTKFLDMGHSSDAKSHLKTLKIGEIVENQKKDKRKQNVESNNKPNRSFVSLVTCGLVG</sequence>
<feature type="region of interest" description="Disordered" evidence="5">
    <location>
        <begin position="66"/>
        <end position="87"/>
    </location>
</feature>
<evidence type="ECO:0000256" key="5">
    <source>
        <dbReference type="SAM" id="MobiDB-lite"/>
    </source>
</evidence>
<dbReference type="GO" id="GO:0016020">
    <property type="term" value="C:membrane"/>
    <property type="evidence" value="ECO:0007669"/>
    <property type="project" value="TreeGrafter"/>
</dbReference>
<dbReference type="SUPFAM" id="SSF55856">
    <property type="entry name" value="Cytochrome b5-like heme/steroid binding domain"/>
    <property type="match status" value="1"/>
</dbReference>
<keyword evidence="3" id="KW-0408">Iron</keyword>
<dbReference type="OrthoDB" id="260091at2759"/>
<keyword evidence="2" id="KW-0479">Metal-binding</keyword>
<evidence type="ECO:0000256" key="1">
    <source>
        <dbReference type="ARBA" id="ARBA00022617"/>
    </source>
</evidence>
<accession>A0A653BZU2</accession>
<evidence type="ECO:0000313" key="8">
    <source>
        <dbReference type="Proteomes" id="UP000410492"/>
    </source>
</evidence>
<dbReference type="GO" id="GO:0046872">
    <property type="term" value="F:metal ion binding"/>
    <property type="evidence" value="ECO:0007669"/>
    <property type="project" value="UniProtKB-KW"/>
</dbReference>
<reference evidence="7 8" key="1">
    <citation type="submission" date="2019-01" db="EMBL/GenBank/DDBJ databases">
        <authorList>
            <person name="Sayadi A."/>
        </authorList>
    </citation>
    <scope>NUCLEOTIDE SEQUENCE [LARGE SCALE GENOMIC DNA]</scope>
</reference>
<dbReference type="PRINTS" id="PR00363">
    <property type="entry name" value="CYTOCHROMEB5"/>
</dbReference>
<feature type="domain" description="Cytochrome b5 heme-binding" evidence="6">
    <location>
        <begin position="27"/>
        <end position="68"/>
    </location>
</feature>
<keyword evidence="1" id="KW-0349">Heme</keyword>
<dbReference type="AlphaFoldDB" id="A0A653BZU2"/>
<dbReference type="GO" id="GO:0020037">
    <property type="term" value="F:heme binding"/>
    <property type="evidence" value="ECO:0007669"/>
    <property type="project" value="TreeGrafter"/>
</dbReference>
<organism evidence="7 8">
    <name type="scientific">Callosobruchus maculatus</name>
    <name type="common">Southern cowpea weevil</name>
    <name type="synonym">Pulse bruchid</name>
    <dbReference type="NCBI Taxonomy" id="64391"/>
    <lineage>
        <taxon>Eukaryota</taxon>
        <taxon>Metazoa</taxon>
        <taxon>Ecdysozoa</taxon>
        <taxon>Arthropoda</taxon>
        <taxon>Hexapoda</taxon>
        <taxon>Insecta</taxon>
        <taxon>Pterygota</taxon>
        <taxon>Neoptera</taxon>
        <taxon>Endopterygota</taxon>
        <taxon>Coleoptera</taxon>
        <taxon>Polyphaga</taxon>
        <taxon>Cucujiformia</taxon>
        <taxon>Chrysomeloidea</taxon>
        <taxon>Chrysomelidae</taxon>
        <taxon>Bruchinae</taxon>
        <taxon>Bruchini</taxon>
        <taxon>Callosobruchus</taxon>
    </lineage>
</organism>
<evidence type="ECO:0000313" key="7">
    <source>
        <dbReference type="EMBL" id="VEN40826.1"/>
    </source>
</evidence>
<dbReference type="InterPro" id="IPR036400">
    <property type="entry name" value="Cyt_B5-like_heme/steroid_sf"/>
</dbReference>
<dbReference type="Gene3D" id="3.10.120.10">
    <property type="entry name" value="Cytochrome b5-like heme/steroid binding domain"/>
    <property type="match status" value="1"/>
</dbReference>
<dbReference type="PROSITE" id="PS50255">
    <property type="entry name" value="CYTOCHROME_B5_2"/>
    <property type="match status" value="1"/>
</dbReference>